<name>H8ZGA4_NEMA1</name>
<evidence type="ECO:0000313" key="1">
    <source>
        <dbReference type="EMBL" id="EHY64329.1"/>
    </source>
</evidence>
<dbReference type="HOGENOM" id="CLU_2223930_0_0_1"/>
<reference evidence="1" key="1">
    <citation type="submission" date="2011-03" db="EMBL/GenBank/DDBJ databases">
        <title>The Genome Sequence of Nematocida sp1 strain ERTm2.</title>
        <authorList>
            <consortium name="The Broad Institute Genome Sequencing Platform"/>
            <consortium name="The Broad Institute Genome Sequencing Center for Infectious Disease"/>
            <person name="Cuomo C."/>
            <person name="Troemel E."/>
            <person name="Young S.K."/>
            <person name="Zeng Q."/>
            <person name="Gargeya S."/>
            <person name="Fitzgerald M."/>
            <person name="Haas B."/>
            <person name="Abouelleil A."/>
            <person name="Alvarado L."/>
            <person name="Arachchi H.M."/>
            <person name="Berlin A."/>
            <person name="Brown A."/>
            <person name="Chapman S.B."/>
            <person name="Chen Z."/>
            <person name="Dunbar C."/>
            <person name="Freedman E."/>
            <person name="Gearin G."/>
            <person name="Gellesch M."/>
            <person name="Goldberg J."/>
            <person name="Griggs A."/>
            <person name="Gujja S."/>
            <person name="Heilman E.R."/>
            <person name="Heiman D."/>
            <person name="Howarth C."/>
            <person name="Larson L."/>
            <person name="Lui A."/>
            <person name="MacDonald P.J.P."/>
            <person name="Mehta T."/>
            <person name="Montmayeur A."/>
            <person name="Murphy C."/>
            <person name="Neiman D."/>
            <person name="Pearson M."/>
            <person name="Priest M."/>
            <person name="Roberts A."/>
            <person name="Saif S."/>
            <person name="Shea T."/>
            <person name="Shenoy N."/>
            <person name="Sisk P."/>
            <person name="Stolte C."/>
            <person name="Sykes S."/>
            <person name="White J."/>
            <person name="Yandava C."/>
            <person name="Wortman J."/>
            <person name="Nusbaum C."/>
            <person name="Birren B."/>
        </authorList>
    </citation>
    <scope>NUCLEOTIDE SEQUENCE</scope>
    <source>
        <strain evidence="1">ERTm2</strain>
    </source>
</reference>
<protein>
    <submittedName>
        <fullName evidence="1">Uncharacterized protein</fullName>
    </submittedName>
</protein>
<accession>H8ZGA4</accession>
<dbReference type="AlphaFoldDB" id="H8ZGA4"/>
<sequence length="106" mass="12291">MAKLAKGYLLKGILSERRRLAPRHSTVRGKQQVNIHVIPMGALTLLCLRLLGKCPNSEIERTLLRVEQNYRQKEPDTLRHSRERAKYKRAQVQKVLGECEAMAKWN</sequence>
<organism evidence="1">
    <name type="scientific">Nematocida ausubeli (strain ATCC PRA-371 / ERTm2)</name>
    <name type="common">Nematode killer fungus</name>
    <dbReference type="NCBI Taxonomy" id="1913371"/>
    <lineage>
        <taxon>Eukaryota</taxon>
        <taxon>Fungi</taxon>
        <taxon>Fungi incertae sedis</taxon>
        <taxon>Microsporidia</taxon>
        <taxon>Nematocida</taxon>
    </lineage>
</organism>
<dbReference type="EMBL" id="JH604648">
    <property type="protein sequence ID" value="EHY64329.1"/>
    <property type="molecule type" value="Genomic_DNA"/>
</dbReference>
<gene>
    <name evidence="1" type="ORF">NERG_02625</name>
</gene>
<proteinExistence type="predicted"/>
<dbReference type="Proteomes" id="UP000005622">
    <property type="component" value="Unassembled WGS sequence"/>
</dbReference>